<accession>A0A1J1HU27</accession>
<sequence length="62" mass="6941">MTSLTSAQTSGKCVKSSLKITSLHILELISLAALIKLHVILEFLEISCESESVWFAFMKERQ</sequence>
<dbReference type="EMBL" id="CVRI01000021">
    <property type="protein sequence ID" value="CRK91575.1"/>
    <property type="molecule type" value="Genomic_DNA"/>
</dbReference>
<name>A0A1J1HU27_9DIPT</name>
<reference evidence="1 2" key="1">
    <citation type="submission" date="2015-04" db="EMBL/GenBank/DDBJ databases">
        <authorList>
            <person name="Syromyatnikov M.Y."/>
            <person name="Popov V.N."/>
        </authorList>
    </citation>
    <scope>NUCLEOTIDE SEQUENCE [LARGE SCALE GENOMIC DNA]</scope>
</reference>
<evidence type="ECO:0000313" key="1">
    <source>
        <dbReference type="EMBL" id="CRK91575.1"/>
    </source>
</evidence>
<gene>
    <name evidence="1" type="ORF">CLUMA_CG005229</name>
</gene>
<dbReference type="AlphaFoldDB" id="A0A1J1HU27"/>
<organism evidence="1 2">
    <name type="scientific">Clunio marinus</name>
    <dbReference type="NCBI Taxonomy" id="568069"/>
    <lineage>
        <taxon>Eukaryota</taxon>
        <taxon>Metazoa</taxon>
        <taxon>Ecdysozoa</taxon>
        <taxon>Arthropoda</taxon>
        <taxon>Hexapoda</taxon>
        <taxon>Insecta</taxon>
        <taxon>Pterygota</taxon>
        <taxon>Neoptera</taxon>
        <taxon>Endopterygota</taxon>
        <taxon>Diptera</taxon>
        <taxon>Nematocera</taxon>
        <taxon>Chironomoidea</taxon>
        <taxon>Chironomidae</taxon>
        <taxon>Clunio</taxon>
    </lineage>
</organism>
<evidence type="ECO:0000313" key="2">
    <source>
        <dbReference type="Proteomes" id="UP000183832"/>
    </source>
</evidence>
<protein>
    <submittedName>
        <fullName evidence="1">CLUMA_CG005229, isoform A</fullName>
    </submittedName>
</protein>
<keyword evidence="2" id="KW-1185">Reference proteome</keyword>
<proteinExistence type="predicted"/>
<dbReference type="Proteomes" id="UP000183832">
    <property type="component" value="Unassembled WGS sequence"/>
</dbReference>